<evidence type="ECO:0000256" key="1">
    <source>
        <dbReference type="SAM" id="MobiDB-lite"/>
    </source>
</evidence>
<comment type="caution">
    <text evidence="3">The sequence shown here is derived from an EMBL/GenBank/DDBJ whole genome shotgun (WGS) entry which is preliminary data.</text>
</comment>
<feature type="transmembrane region" description="Helical" evidence="2">
    <location>
        <begin position="59"/>
        <end position="83"/>
    </location>
</feature>
<keyword evidence="2" id="KW-1133">Transmembrane helix</keyword>
<keyword evidence="4" id="KW-1185">Reference proteome</keyword>
<feature type="compositionally biased region" description="Low complexity" evidence="1">
    <location>
        <begin position="29"/>
        <end position="46"/>
    </location>
</feature>
<accession>A0A397V952</accession>
<protein>
    <recommendedName>
        <fullName evidence="5">Mid2 domain-containing protein</fullName>
    </recommendedName>
</protein>
<proteinExistence type="predicted"/>
<evidence type="ECO:0000313" key="4">
    <source>
        <dbReference type="Proteomes" id="UP000266673"/>
    </source>
</evidence>
<evidence type="ECO:0008006" key="5">
    <source>
        <dbReference type="Google" id="ProtNLM"/>
    </source>
</evidence>
<dbReference type="OrthoDB" id="2474628at2759"/>
<organism evidence="3 4">
    <name type="scientific">Gigaspora rosea</name>
    <dbReference type="NCBI Taxonomy" id="44941"/>
    <lineage>
        <taxon>Eukaryota</taxon>
        <taxon>Fungi</taxon>
        <taxon>Fungi incertae sedis</taxon>
        <taxon>Mucoromycota</taxon>
        <taxon>Glomeromycotina</taxon>
        <taxon>Glomeromycetes</taxon>
        <taxon>Diversisporales</taxon>
        <taxon>Gigasporaceae</taxon>
        <taxon>Gigaspora</taxon>
    </lineage>
</organism>
<dbReference type="AlphaFoldDB" id="A0A397V952"/>
<reference evidence="3 4" key="1">
    <citation type="submission" date="2018-06" db="EMBL/GenBank/DDBJ databases">
        <title>Comparative genomics reveals the genomic features of Rhizophagus irregularis, R. cerebriforme, R. diaphanum and Gigaspora rosea, and their symbiotic lifestyle signature.</title>
        <authorList>
            <person name="Morin E."/>
            <person name="San Clemente H."/>
            <person name="Chen E.C.H."/>
            <person name="De La Providencia I."/>
            <person name="Hainaut M."/>
            <person name="Kuo A."/>
            <person name="Kohler A."/>
            <person name="Murat C."/>
            <person name="Tang N."/>
            <person name="Roy S."/>
            <person name="Loubradou J."/>
            <person name="Henrissat B."/>
            <person name="Grigoriev I.V."/>
            <person name="Corradi N."/>
            <person name="Roux C."/>
            <person name="Martin F.M."/>
        </authorList>
    </citation>
    <scope>NUCLEOTIDE SEQUENCE [LARGE SCALE GENOMIC DNA]</scope>
    <source>
        <strain evidence="3 4">DAOM 194757</strain>
    </source>
</reference>
<dbReference type="EMBL" id="QKWP01000504">
    <property type="protein sequence ID" value="RIB18960.1"/>
    <property type="molecule type" value="Genomic_DNA"/>
</dbReference>
<gene>
    <name evidence="3" type="ORF">C2G38_2183113</name>
</gene>
<evidence type="ECO:0000313" key="3">
    <source>
        <dbReference type="EMBL" id="RIB18960.1"/>
    </source>
</evidence>
<feature type="region of interest" description="Disordered" evidence="1">
    <location>
        <begin position="29"/>
        <end position="51"/>
    </location>
</feature>
<dbReference type="Proteomes" id="UP000266673">
    <property type="component" value="Unassembled WGS sequence"/>
</dbReference>
<name>A0A397V952_9GLOM</name>
<evidence type="ECO:0000256" key="2">
    <source>
        <dbReference type="SAM" id="Phobius"/>
    </source>
</evidence>
<keyword evidence="2" id="KW-0472">Membrane</keyword>
<keyword evidence="2" id="KW-0812">Transmembrane</keyword>
<sequence length="107" mass="11972">MSSISYSALCNNLYILDIKNYTWITSFNPNQSNSNQTSPPNKSPTNQTPSSDNHLNNDLFIGICIGASIVLLGVVSVIGFLLYKRKKQNRYPKFIPTPGTTYRININ</sequence>